<accession>A0ACC3YV08</accession>
<evidence type="ECO:0000313" key="1">
    <source>
        <dbReference type="EMBL" id="KAL0935785.1"/>
    </source>
</evidence>
<organism evidence="1 2">
    <name type="scientific">Colletotrichum truncatum</name>
    <name type="common">Anthracnose fungus</name>
    <name type="synonym">Colletotrichum capsici</name>
    <dbReference type="NCBI Taxonomy" id="5467"/>
    <lineage>
        <taxon>Eukaryota</taxon>
        <taxon>Fungi</taxon>
        <taxon>Dikarya</taxon>
        <taxon>Ascomycota</taxon>
        <taxon>Pezizomycotina</taxon>
        <taxon>Sordariomycetes</taxon>
        <taxon>Hypocreomycetidae</taxon>
        <taxon>Glomerellales</taxon>
        <taxon>Glomerellaceae</taxon>
        <taxon>Colletotrichum</taxon>
        <taxon>Colletotrichum truncatum species complex</taxon>
    </lineage>
</organism>
<dbReference type="Proteomes" id="UP000805649">
    <property type="component" value="Unassembled WGS sequence"/>
</dbReference>
<protein>
    <submittedName>
        <fullName evidence="1">Uncharacterized protein</fullName>
    </submittedName>
</protein>
<sequence>MRVDGKLVKHTLVLLLNLILNQSRSKWVDAANTVASITNQLCLKRLREGVQLPPTSNEDQGGGPQLPGNKQPKPPKGGQKRDPKVDSDDEDPGEDKRKTWVVHQESDAKAKALWAKLSAVLDDYNDEWNNVVRIDPAPGAVANPPHPINDLVGNQYGFLNSIQTGANWWTNGVKA</sequence>
<proteinExistence type="predicted"/>
<gene>
    <name evidence="1" type="ORF">CTRU02_207999</name>
</gene>
<evidence type="ECO:0000313" key="2">
    <source>
        <dbReference type="Proteomes" id="UP000805649"/>
    </source>
</evidence>
<reference evidence="1 2" key="1">
    <citation type="journal article" date="2020" name="Phytopathology">
        <title>Genome Sequence Resources of Colletotrichum truncatum, C. plurivorum, C. musicola, and C. sojae: Four Species Pathogenic to Soybean (Glycine max).</title>
        <authorList>
            <person name="Rogerio F."/>
            <person name="Boufleur T.R."/>
            <person name="Ciampi-Guillardi M."/>
            <person name="Sukno S.A."/>
            <person name="Thon M.R."/>
            <person name="Massola Junior N.S."/>
            <person name="Baroncelli R."/>
        </authorList>
    </citation>
    <scope>NUCLEOTIDE SEQUENCE [LARGE SCALE GENOMIC DNA]</scope>
    <source>
        <strain evidence="1 2">CMES1059</strain>
    </source>
</reference>
<comment type="caution">
    <text evidence="1">The sequence shown here is derived from an EMBL/GenBank/DDBJ whole genome shotgun (WGS) entry which is preliminary data.</text>
</comment>
<keyword evidence="2" id="KW-1185">Reference proteome</keyword>
<name>A0ACC3YV08_COLTU</name>
<dbReference type="EMBL" id="VUJX02000005">
    <property type="protein sequence ID" value="KAL0935785.1"/>
    <property type="molecule type" value="Genomic_DNA"/>
</dbReference>